<dbReference type="AlphaFoldDB" id="A0ABD2MUP2"/>
<organism evidence="3 4">
    <name type="scientific">Cryptolaemus montrouzieri</name>
    <dbReference type="NCBI Taxonomy" id="559131"/>
    <lineage>
        <taxon>Eukaryota</taxon>
        <taxon>Metazoa</taxon>
        <taxon>Ecdysozoa</taxon>
        <taxon>Arthropoda</taxon>
        <taxon>Hexapoda</taxon>
        <taxon>Insecta</taxon>
        <taxon>Pterygota</taxon>
        <taxon>Neoptera</taxon>
        <taxon>Endopterygota</taxon>
        <taxon>Coleoptera</taxon>
        <taxon>Polyphaga</taxon>
        <taxon>Cucujiformia</taxon>
        <taxon>Coccinelloidea</taxon>
        <taxon>Coccinellidae</taxon>
        <taxon>Scymninae</taxon>
        <taxon>Scymnini</taxon>
        <taxon>Cryptolaemus</taxon>
    </lineage>
</organism>
<keyword evidence="1" id="KW-0175">Coiled coil</keyword>
<dbReference type="InterPro" id="IPR012444">
    <property type="entry name" value="DUF1647"/>
</dbReference>
<reference evidence="3 4" key="1">
    <citation type="journal article" date="2021" name="BMC Biol.">
        <title>Horizontally acquired antibacterial genes associated with adaptive radiation of ladybird beetles.</title>
        <authorList>
            <person name="Li H.S."/>
            <person name="Tang X.F."/>
            <person name="Huang Y.H."/>
            <person name="Xu Z.Y."/>
            <person name="Chen M.L."/>
            <person name="Du X.Y."/>
            <person name="Qiu B.Y."/>
            <person name="Chen P.T."/>
            <person name="Zhang W."/>
            <person name="Slipinski A."/>
            <person name="Escalona H.E."/>
            <person name="Waterhouse R.M."/>
            <person name="Zwick A."/>
            <person name="Pang H."/>
        </authorList>
    </citation>
    <scope>NUCLEOTIDE SEQUENCE [LARGE SCALE GENOMIC DNA]</scope>
    <source>
        <strain evidence="3">SYSU2018</strain>
    </source>
</reference>
<evidence type="ECO:0000256" key="1">
    <source>
        <dbReference type="SAM" id="Coils"/>
    </source>
</evidence>
<keyword evidence="4" id="KW-1185">Reference proteome</keyword>
<protein>
    <submittedName>
        <fullName evidence="3">Uncharacterized protein</fullName>
    </submittedName>
</protein>
<feature type="signal peptide" evidence="2">
    <location>
        <begin position="1"/>
        <end position="24"/>
    </location>
</feature>
<dbReference type="PANTHER" id="PTHR31389">
    <property type="entry name" value="LD39211P"/>
    <property type="match status" value="1"/>
</dbReference>
<feature type="coiled-coil region" evidence="1">
    <location>
        <begin position="35"/>
        <end position="62"/>
    </location>
</feature>
<evidence type="ECO:0000313" key="4">
    <source>
        <dbReference type="Proteomes" id="UP001516400"/>
    </source>
</evidence>
<name>A0ABD2MUP2_9CUCU</name>
<proteinExistence type="predicted"/>
<gene>
    <name evidence="3" type="ORF">HHI36_009064</name>
</gene>
<evidence type="ECO:0000256" key="2">
    <source>
        <dbReference type="SAM" id="SignalP"/>
    </source>
</evidence>
<dbReference type="Proteomes" id="UP001516400">
    <property type="component" value="Unassembled WGS sequence"/>
</dbReference>
<evidence type="ECO:0000313" key="3">
    <source>
        <dbReference type="EMBL" id="KAL3270007.1"/>
    </source>
</evidence>
<dbReference type="EMBL" id="JABFTP020000021">
    <property type="protein sequence ID" value="KAL3270007.1"/>
    <property type="molecule type" value="Genomic_DNA"/>
</dbReference>
<accession>A0ABD2MUP2</accession>
<comment type="caution">
    <text evidence="3">The sequence shown here is derived from an EMBL/GenBank/DDBJ whole genome shotgun (WGS) entry which is preliminary data.</text>
</comment>
<dbReference type="PANTHER" id="PTHR31389:SF4">
    <property type="entry name" value="LD39211P"/>
    <property type="match status" value="1"/>
</dbReference>
<dbReference type="Pfam" id="PF07801">
    <property type="entry name" value="DUF1647"/>
    <property type="match status" value="1"/>
</dbReference>
<sequence length="363" mass="41986">MRTKNFIFILCSVIIISFVLIAFGQNKPEAIQNIVSSTHQQLRNFQDNLRDAESKTLKADEKYLKLLGFTKTPRYYPNDIWRNTSLPVIVTSVREGQESQVYSLMSNIVRIFPNNTLLVYDLGLSTYTLKFLLNHCNSSRCQVQMFMFSNFPSHITKEDTHAYRPLIIQDALQATGAVFYIECNYRFSKHTSSDKVFAVYEKLTKDTHRGIITWPMNSKNPVSSLTHKKMFEYFHTDSENFLFLPMVSADVIMVVNSKFVHHEIMLPWVQCTLTQDCLIPIGAQSGGCRFDKKPLYRYSGCHNYDVSALNIVLGVKTKFDYNTYTYLDNDISFNIVPLAKAIDMLRKYEQNTTTESRYSDTQL</sequence>
<keyword evidence="2" id="KW-0732">Signal</keyword>
<feature type="chain" id="PRO_5044813262" evidence="2">
    <location>
        <begin position="25"/>
        <end position="363"/>
    </location>
</feature>